<accession>A0A5B1LFS8</accession>
<reference evidence="2 3" key="2">
    <citation type="submission" date="2019-09" db="EMBL/GenBank/DDBJ databases">
        <authorList>
            <person name="Jin C."/>
        </authorList>
    </citation>
    <scope>NUCLEOTIDE SEQUENCE [LARGE SCALE GENOMIC DNA]</scope>
    <source>
        <strain evidence="2 3">BN130099</strain>
    </source>
</reference>
<dbReference type="AlphaFoldDB" id="A0A5B1LFS8"/>
<feature type="transmembrane region" description="Helical" evidence="1">
    <location>
        <begin position="35"/>
        <end position="54"/>
    </location>
</feature>
<dbReference type="Proteomes" id="UP000325003">
    <property type="component" value="Unassembled WGS sequence"/>
</dbReference>
<sequence length="86" mass="9944">MKEFWIYTLMRLGLFIGSFVVVTTVWYLITQDVPVIWAVAIAFLVSGVASFYLLERQREKFAVKVEGRAAKVTQKLEEQRAKEDVD</sequence>
<evidence type="ECO:0000313" key="2">
    <source>
        <dbReference type="EMBL" id="KAA1419513.1"/>
    </source>
</evidence>
<dbReference type="Pfam" id="PF14012">
    <property type="entry name" value="DUF4229"/>
    <property type="match status" value="1"/>
</dbReference>
<dbReference type="InterPro" id="IPR025323">
    <property type="entry name" value="DUF4229"/>
</dbReference>
<keyword evidence="1" id="KW-0812">Transmembrane</keyword>
<proteinExistence type="predicted"/>
<feature type="transmembrane region" description="Helical" evidence="1">
    <location>
        <begin position="12"/>
        <end position="29"/>
    </location>
</feature>
<keyword evidence="1" id="KW-1133">Transmembrane helix</keyword>
<protein>
    <submittedName>
        <fullName evidence="2">DUF4229 domain-containing protein</fullName>
    </submittedName>
</protein>
<dbReference type="RefSeq" id="WP_149728847.1">
    <property type="nucleotide sequence ID" value="NZ_VUJV01000003.1"/>
</dbReference>
<organism evidence="2 3">
    <name type="scientific">Nocardioides humilatus</name>
    <dbReference type="NCBI Taxonomy" id="2607660"/>
    <lineage>
        <taxon>Bacteria</taxon>
        <taxon>Bacillati</taxon>
        <taxon>Actinomycetota</taxon>
        <taxon>Actinomycetes</taxon>
        <taxon>Propionibacteriales</taxon>
        <taxon>Nocardioidaceae</taxon>
        <taxon>Nocardioides</taxon>
    </lineage>
</organism>
<evidence type="ECO:0000256" key="1">
    <source>
        <dbReference type="SAM" id="Phobius"/>
    </source>
</evidence>
<keyword evidence="3" id="KW-1185">Reference proteome</keyword>
<reference evidence="2 3" key="1">
    <citation type="submission" date="2019-09" db="EMBL/GenBank/DDBJ databases">
        <title>Nocardioides panacisoli sp. nov., isolated from the soil of a ginseng field.</title>
        <authorList>
            <person name="Cho C."/>
        </authorList>
    </citation>
    <scope>NUCLEOTIDE SEQUENCE [LARGE SCALE GENOMIC DNA]</scope>
    <source>
        <strain evidence="2 3">BN130099</strain>
    </source>
</reference>
<dbReference type="EMBL" id="VUJV01000003">
    <property type="protein sequence ID" value="KAA1419513.1"/>
    <property type="molecule type" value="Genomic_DNA"/>
</dbReference>
<comment type="caution">
    <text evidence="2">The sequence shown here is derived from an EMBL/GenBank/DDBJ whole genome shotgun (WGS) entry which is preliminary data.</text>
</comment>
<gene>
    <name evidence="2" type="ORF">F0U44_13890</name>
</gene>
<evidence type="ECO:0000313" key="3">
    <source>
        <dbReference type="Proteomes" id="UP000325003"/>
    </source>
</evidence>
<keyword evidence="1" id="KW-0472">Membrane</keyword>
<name>A0A5B1LFS8_9ACTN</name>